<organism evidence="1">
    <name type="scientific">Acetobacter pasteurianus</name>
    <name type="common">Acetobacter turbidans</name>
    <dbReference type="NCBI Taxonomy" id="438"/>
    <lineage>
        <taxon>Bacteria</taxon>
        <taxon>Pseudomonadati</taxon>
        <taxon>Pseudomonadota</taxon>
        <taxon>Alphaproteobacteria</taxon>
        <taxon>Acetobacterales</taxon>
        <taxon>Acetobacteraceae</taxon>
        <taxon>Acetobacter</taxon>
    </lineage>
</organism>
<reference evidence="1" key="1">
    <citation type="submission" date="2015-11" db="EMBL/GenBank/DDBJ databases">
        <title>Plasmid sequences of Acetobacter pasteurianus Ab3.</title>
        <authorList>
            <person name="Xia K."/>
            <person name="Li Y."/>
        </authorList>
    </citation>
    <scope>NUCLEOTIDE SEQUENCE</scope>
    <source>
        <strain evidence="1">Ab3</strain>
        <plasmid evidence="1">ApAb3p2</plasmid>
    </source>
</reference>
<accession>A0A0S3JPS0</accession>
<protein>
    <recommendedName>
        <fullName evidence="2">TraW</fullName>
    </recommendedName>
</protein>
<dbReference type="EMBL" id="CP013470">
    <property type="protein sequence ID" value="ALR88395.1"/>
    <property type="molecule type" value="Genomic_DNA"/>
</dbReference>
<dbReference type="AlphaFoldDB" id="A0A0S3JPS0"/>
<geneLocation type="plasmid" evidence="1">
    <name>ApAb3p2</name>
</geneLocation>
<evidence type="ECO:0008006" key="2">
    <source>
        <dbReference type="Google" id="ProtNLM"/>
    </source>
</evidence>
<sequence length="395" mass="42624">MSKQNRRITHTALLAAGVCLLTVSIQPQRAYGFMGEAAVVGAIHALQSFMGKQMDKVGENITNSLNDMTNPNSVSSMIRDAATQEANYAKGQVAAQSRIADAQNTAMAAFLRRQQETGIRDEHMMSPEFCGGLDSQQATMAAARASRSALGAITTIVEPRGEAAKGTPSYYGRAQGVDANTNFHLRRYCSQEDVDAGLCSAVSRLPNADQRASTLFIADTLSGDGAVDAANDYSTTLIQPVAPAAIRGEQASSTMGREQMLQRRAYNARMSLARFVMAFITSLETPSVSLTTEQKREMQAEGQQPLDRASWLQAMSLEVNRRVSSVSWNAALQAMPTASILREIATELAQSNYLAMQNYRLGLYQASIGATGIAQNEEARLQHASNKMPSPTINP</sequence>
<name>A0A0S3JPS0_ACEPA</name>
<proteinExistence type="predicted"/>
<evidence type="ECO:0000313" key="1">
    <source>
        <dbReference type="EMBL" id="ALR88395.1"/>
    </source>
</evidence>
<gene>
    <name evidence="1" type="ORF">DB34_14665</name>
</gene>
<dbReference type="RefSeq" id="WP_168455071.1">
    <property type="nucleotide sequence ID" value="NZ_CP013470.1"/>
</dbReference>
<keyword evidence="1" id="KW-0614">Plasmid</keyword>